<accession>A0A7W0CJ05</accession>
<dbReference type="Pfam" id="PF03055">
    <property type="entry name" value="RPE65"/>
    <property type="match status" value="1"/>
</dbReference>
<evidence type="ECO:0000256" key="2">
    <source>
        <dbReference type="ARBA" id="ARBA00022723"/>
    </source>
</evidence>
<feature type="binding site" evidence="5">
    <location>
        <position position="147"/>
    </location>
    <ligand>
        <name>Fe cation</name>
        <dbReference type="ChEBI" id="CHEBI:24875"/>
        <note>catalytic</note>
    </ligand>
</feature>
<gene>
    <name evidence="7" type="ORF">HNR30_003300</name>
</gene>
<evidence type="ECO:0000256" key="6">
    <source>
        <dbReference type="RuleBase" id="RU364048"/>
    </source>
</evidence>
<protein>
    <recommendedName>
        <fullName evidence="6">Dioxygenase</fullName>
        <ecNumber evidence="6">1.13.11.-</ecNumber>
    </recommendedName>
</protein>
<keyword evidence="4 5" id="KW-0408">Iron</keyword>
<dbReference type="PANTHER" id="PTHR10543:SF89">
    <property type="entry name" value="CAROTENOID 9,10(9',10')-CLEAVAGE DIOXYGENASE 1"/>
    <property type="match status" value="1"/>
</dbReference>
<dbReference type="AlphaFoldDB" id="A0A7W0CJ05"/>
<evidence type="ECO:0000313" key="7">
    <source>
        <dbReference type="EMBL" id="MBA2891959.1"/>
    </source>
</evidence>
<evidence type="ECO:0000313" key="8">
    <source>
        <dbReference type="Proteomes" id="UP000530928"/>
    </source>
</evidence>
<feature type="binding site" evidence="5">
    <location>
        <position position="417"/>
    </location>
    <ligand>
        <name>Fe cation</name>
        <dbReference type="ChEBI" id="CHEBI:24875"/>
        <note>catalytic</note>
    </ligand>
</feature>
<dbReference type="InterPro" id="IPR004294">
    <property type="entry name" value="Carotenoid_Oase"/>
</dbReference>
<dbReference type="GO" id="GO:0016121">
    <property type="term" value="P:carotene catabolic process"/>
    <property type="evidence" value="ECO:0007669"/>
    <property type="project" value="TreeGrafter"/>
</dbReference>
<keyword evidence="6 7" id="KW-0223">Dioxygenase</keyword>
<keyword evidence="2 5" id="KW-0479">Metal-binding</keyword>
<feature type="binding site" evidence="5">
    <location>
        <position position="193"/>
    </location>
    <ligand>
        <name>Fe cation</name>
        <dbReference type="ChEBI" id="CHEBI:24875"/>
        <note>catalytic</note>
    </ligand>
</feature>
<dbReference type="GO" id="GO:0046872">
    <property type="term" value="F:metal ion binding"/>
    <property type="evidence" value="ECO:0007669"/>
    <property type="project" value="UniProtKB-KW"/>
</dbReference>
<evidence type="ECO:0000256" key="3">
    <source>
        <dbReference type="ARBA" id="ARBA00023002"/>
    </source>
</evidence>
<proteinExistence type="inferred from homology"/>
<organism evidence="7 8">
    <name type="scientific">Nonomuraea soli</name>
    <dbReference type="NCBI Taxonomy" id="1032476"/>
    <lineage>
        <taxon>Bacteria</taxon>
        <taxon>Bacillati</taxon>
        <taxon>Actinomycetota</taxon>
        <taxon>Actinomycetes</taxon>
        <taxon>Streptosporangiales</taxon>
        <taxon>Streptosporangiaceae</taxon>
        <taxon>Nonomuraea</taxon>
    </lineage>
</organism>
<dbReference type="PANTHER" id="PTHR10543">
    <property type="entry name" value="BETA-CAROTENE DIOXYGENASE"/>
    <property type="match status" value="1"/>
</dbReference>
<name>A0A7W0CJ05_9ACTN</name>
<dbReference type="EC" id="1.13.11.-" evidence="6"/>
<evidence type="ECO:0000256" key="5">
    <source>
        <dbReference type="PIRSR" id="PIRSR604294-1"/>
    </source>
</evidence>
<reference evidence="7 8" key="1">
    <citation type="submission" date="2020-07" db="EMBL/GenBank/DDBJ databases">
        <title>Genomic Encyclopedia of Type Strains, Phase IV (KMG-IV): sequencing the most valuable type-strain genomes for metagenomic binning, comparative biology and taxonomic classification.</title>
        <authorList>
            <person name="Goeker M."/>
        </authorList>
    </citation>
    <scope>NUCLEOTIDE SEQUENCE [LARGE SCALE GENOMIC DNA]</scope>
    <source>
        <strain evidence="7 8">DSM 45533</strain>
    </source>
</reference>
<evidence type="ECO:0000256" key="1">
    <source>
        <dbReference type="ARBA" id="ARBA00006787"/>
    </source>
</evidence>
<comment type="cofactor">
    <cofactor evidence="5 6">
        <name>Fe(2+)</name>
        <dbReference type="ChEBI" id="CHEBI:29033"/>
    </cofactor>
    <text evidence="5 6">Binds 1 Fe(2+) ion per subunit.</text>
</comment>
<dbReference type="GO" id="GO:0010436">
    <property type="term" value="F:carotenoid dioxygenase activity"/>
    <property type="evidence" value="ECO:0007669"/>
    <property type="project" value="TreeGrafter"/>
</dbReference>
<dbReference type="EMBL" id="JACDUR010000003">
    <property type="protein sequence ID" value="MBA2891959.1"/>
    <property type="molecule type" value="Genomic_DNA"/>
</dbReference>
<sequence>MTAYLEGHLAPVPDEISAVDLTVEGTLPEELSGRYFRNGPNPRPGEDPGHWFTGHGMIHGVRIRDGRAEWYRNRWVRTSLFTDGAAFLTDKGFDRSAVQANTHVIHHADKILALVEVGLPYEMDRELNTVGACDFGGRLTTSGMTAHPKELDGELHFFGYGFGPPYLTYHRLDAKGELVESRVIDVPGPTMMHDFAVTENHVIWLDLPVVFDFDKAGKTMPYTWSDSYGARLGVMKRTGEVTWFDVDPCYVFHVGNAREDASGRVVLDGVRYTPESFNSTWEQIGGERNPAAHLVGASLHRWTLDLATGRATERQLDDRAVEFPTFNEDRLGRSSRYLYAVTEGEVVKYDIESGASQVAPVGGHAGEAVFVPAFDARAEDDGWLMSIVDDRLLVQEAAGLETVATVRLPRRVPAGFHGSWIAD</sequence>
<feature type="binding site" evidence="5">
    <location>
        <position position="253"/>
    </location>
    <ligand>
        <name>Fe cation</name>
        <dbReference type="ChEBI" id="CHEBI:24875"/>
        <note>catalytic</note>
    </ligand>
</feature>
<comment type="similarity">
    <text evidence="1 6">Belongs to the carotenoid oxygenase family.</text>
</comment>
<keyword evidence="8" id="KW-1185">Reference proteome</keyword>
<dbReference type="Proteomes" id="UP000530928">
    <property type="component" value="Unassembled WGS sequence"/>
</dbReference>
<comment type="caution">
    <text evidence="7">The sequence shown here is derived from an EMBL/GenBank/DDBJ whole genome shotgun (WGS) entry which is preliminary data.</text>
</comment>
<keyword evidence="3 6" id="KW-0560">Oxidoreductase</keyword>
<dbReference type="RefSeq" id="WP_181610703.1">
    <property type="nucleotide sequence ID" value="NZ_BAABAM010000002.1"/>
</dbReference>
<evidence type="ECO:0000256" key="4">
    <source>
        <dbReference type="ARBA" id="ARBA00023004"/>
    </source>
</evidence>